<dbReference type="RefSeq" id="WP_160754730.1">
    <property type="nucleotide sequence ID" value="NZ_WTYL01000001.1"/>
</dbReference>
<dbReference type="OrthoDB" id="7594772at2"/>
<dbReference type="Proteomes" id="UP000431922">
    <property type="component" value="Unassembled WGS sequence"/>
</dbReference>
<proteinExistence type="predicted"/>
<gene>
    <name evidence="2" type="ORF">GRI65_01270</name>
</gene>
<organism evidence="2 3">
    <name type="scientific">Allopontixanthobacter sediminis</name>
    <dbReference type="NCBI Taxonomy" id="1689985"/>
    <lineage>
        <taxon>Bacteria</taxon>
        <taxon>Pseudomonadati</taxon>
        <taxon>Pseudomonadota</taxon>
        <taxon>Alphaproteobacteria</taxon>
        <taxon>Sphingomonadales</taxon>
        <taxon>Erythrobacteraceae</taxon>
        <taxon>Allopontixanthobacter</taxon>
    </lineage>
</organism>
<feature type="signal peptide" evidence="1">
    <location>
        <begin position="1"/>
        <end position="29"/>
    </location>
</feature>
<name>A0A845AVP1_9SPHN</name>
<protein>
    <submittedName>
        <fullName evidence="2">Uncharacterized protein</fullName>
    </submittedName>
</protein>
<dbReference type="EMBL" id="WTYL01000001">
    <property type="protein sequence ID" value="MXP43081.1"/>
    <property type="molecule type" value="Genomic_DNA"/>
</dbReference>
<sequence length="280" mass="28682">MRNSNSSRSLTALGLVGAACLVAASPANADDAAPDLLPPTIYLGSALPDAELADMRGKFVRQEGVSFFGITLLTSWQDAQGITTNARLVFSVDFLNLGEDGKPAPALMIGWEREGDPSMDVTDSHTGYVPYLAPANVLTIGGLGSHEGAAQANVITGSGNLARNTMQIAVVPASAMPAMSVAGLQSADGTSGFGFGDGDQLQFLLENNQIGIVMTGGQGLDSSMQALGGDIGQMLQQTMLNTDGNSVLNSASIVLAADNFGQQAAVQVESAMSAMKGHGF</sequence>
<evidence type="ECO:0000256" key="1">
    <source>
        <dbReference type="SAM" id="SignalP"/>
    </source>
</evidence>
<dbReference type="PROSITE" id="PS51257">
    <property type="entry name" value="PROKAR_LIPOPROTEIN"/>
    <property type="match status" value="1"/>
</dbReference>
<evidence type="ECO:0000313" key="3">
    <source>
        <dbReference type="Proteomes" id="UP000431922"/>
    </source>
</evidence>
<reference evidence="2 3" key="1">
    <citation type="submission" date="2019-12" db="EMBL/GenBank/DDBJ databases">
        <title>Genomic-based taxomic classification of the family Erythrobacteraceae.</title>
        <authorList>
            <person name="Xu L."/>
        </authorList>
    </citation>
    <scope>NUCLEOTIDE SEQUENCE [LARGE SCALE GENOMIC DNA]</scope>
    <source>
        <strain evidence="2 3">KCTC 42453</strain>
    </source>
</reference>
<evidence type="ECO:0000313" key="2">
    <source>
        <dbReference type="EMBL" id="MXP43081.1"/>
    </source>
</evidence>
<keyword evidence="3" id="KW-1185">Reference proteome</keyword>
<feature type="chain" id="PRO_5032686612" evidence="1">
    <location>
        <begin position="30"/>
        <end position="280"/>
    </location>
</feature>
<accession>A0A845AVP1</accession>
<keyword evidence="1" id="KW-0732">Signal</keyword>
<comment type="caution">
    <text evidence="2">The sequence shown here is derived from an EMBL/GenBank/DDBJ whole genome shotgun (WGS) entry which is preliminary data.</text>
</comment>
<dbReference type="AlphaFoldDB" id="A0A845AVP1"/>